<dbReference type="SMART" id="SM00091">
    <property type="entry name" value="PAS"/>
    <property type="match status" value="1"/>
</dbReference>
<reference evidence="5" key="1">
    <citation type="submission" date="2016-07" db="EMBL/GenBank/DDBJ databases">
        <authorList>
            <person name="Florea S."/>
            <person name="Webb J.S."/>
            <person name="Jaromczyk J."/>
            <person name="Schardl C.L."/>
        </authorList>
    </citation>
    <scope>NUCLEOTIDE SEQUENCE [LARGE SCALE GENOMIC DNA]</scope>
    <source>
        <strain evidence="5">Z6</strain>
    </source>
</reference>
<dbReference type="InterPro" id="IPR003607">
    <property type="entry name" value="HD/PDEase_dom"/>
</dbReference>
<dbReference type="PANTHER" id="PTHR45228:SF1">
    <property type="entry name" value="CYCLIC DI-GMP PHOSPHODIESTERASE TM_0186"/>
    <property type="match status" value="1"/>
</dbReference>
<dbReference type="InterPro" id="IPR035965">
    <property type="entry name" value="PAS-like_dom_sf"/>
</dbReference>
<evidence type="ECO:0000259" key="2">
    <source>
        <dbReference type="PROSITE" id="PS50887"/>
    </source>
</evidence>
<dbReference type="RefSeq" id="WP_068717161.1">
    <property type="nucleotide sequence ID" value="NZ_LWDV01000008.1"/>
</dbReference>
<dbReference type="EMBL" id="LWDV01000008">
    <property type="protein sequence ID" value="OCL27360.1"/>
    <property type="molecule type" value="Genomic_DNA"/>
</dbReference>
<organism evidence="4 5">
    <name type="scientific">Orenia metallireducens</name>
    <dbReference type="NCBI Taxonomy" id="1413210"/>
    <lineage>
        <taxon>Bacteria</taxon>
        <taxon>Bacillati</taxon>
        <taxon>Bacillota</taxon>
        <taxon>Clostridia</taxon>
        <taxon>Halanaerobiales</taxon>
        <taxon>Halobacteroidaceae</taxon>
        <taxon>Orenia</taxon>
    </lineage>
</organism>
<keyword evidence="5" id="KW-1185">Reference proteome</keyword>
<dbReference type="InterPro" id="IPR037522">
    <property type="entry name" value="HD_GYP_dom"/>
</dbReference>
<dbReference type="PROSITE" id="PS51832">
    <property type="entry name" value="HD_GYP"/>
    <property type="match status" value="1"/>
</dbReference>
<proteinExistence type="predicted"/>
<dbReference type="PROSITE" id="PS50112">
    <property type="entry name" value="PAS"/>
    <property type="match status" value="1"/>
</dbReference>
<dbReference type="SUPFAM" id="SSF109604">
    <property type="entry name" value="HD-domain/PDEase-like"/>
    <property type="match status" value="1"/>
</dbReference>
<evidence type="ECO:0000259" key="3">
    <source>
        <dbReference type="PROSITE" id="PS51832"/>
    </source>
</evidence>
<dbReference type="Proteomes" id="UP000093514">
    <property type="component" value="Unassembled WGS sequence"/>
</dbReference>
<evidence type="ECO:0000313" key="5">
    <source>
        <dbReference type="Proteomes" id="UP000093514"/>
    </source>
</evidence>
<dbReference type="InterPro" id="IPR000014">
    <property type="entry name" value="PAS"/>
</dbReference>
<evidence type="ECO:0000313" key="4">
    <source>
        <dbReference type="EMBL" id="OCL27360.1"/>
    </source>
</evidence>
<dbReference type="Pfam" id="PF00989">
    <property type="entry name" value="PAS"/>
    <property type="match status" value="1"/>
</dbReference>
<dbReference type="Pfam" id="PF13487">
    <property type="entry name" value="HD_5"/>
    <property type="match status" value="1"/>
</dbReference>
<dbReference type="CDD" id="cd00077">
    <property type="entry name" value="HDc"/>
    <property type="match status" value="1"/>
</dbReference>
<dbReference type="SMART" id="SM00471">
    <property type="entry name" value="HDc"/>
    <property type="match status" value="1"/>
</dbReference>
<sequence>MSSSHKGVKKDKRSNLNTSTNIYRVLFEETATAMLISDEDNRISLVNRELENLIGYSKDELEGKMGLEDFIRLEDVKKINCYYKQRRRDDDITNNYEVEIIHKLGIERIALLQISLINNCKRSIISLIDITERKRLEEKMIYLGYHDDLTGLYNRYYYEEMIGKLNRVDKLPLSIVIADSNCLKMVNDTFGHEAGDRVIQIIADILQDNTREKDIVARWGGDEFGILLPNTSLRDAIKIIERIRVSCRKWDKGLVTPSIALGVATKTEVDQCIRKIINIAENRMYNDKLKNKRSVDNSLIISLERSLLSKDHEIGKHIRRVRTLALKFGKALNLSSEELKNLSLLARLHDIGKLGVSERIFNKKDALTVEELDQLKRHCEIGYRVVRNFQELLPIANSILFHHERWDGKGYPQGLEGKEIPLLARIISIVDFYEMITRERSYQKKNSHKEALEELEKHKGTKFDPELVDKFINSNIF</sequence>
<protein>
    <recommendedName>
        <fullName evidence="6">PAS domain S-box-containing protein/diguanylate cyclase (GGDEF) domain-containing protein</fullName>
    </recommendedName>
</protein>
<dbReference type="CDD" id="cd00130">
    <property type="entry name" value="PAS"/>
    <property type="match status" value="1"/>
</dbReference>
<dbReference type="InterPro" id="IPR052020">
    <property type="entry name" value="Cyclic_di-GMP/3'3'-cGAMP_PDE"/>
</dbReference>
<dbReference type="NCBIfam" id="TIGR00229">
    <property type="entry name" value="sensory_box"/>
    <property type="match status" value="1"/>
</dbReference>
<evidence type="ECO:0008006" key="6">
    <source>
        <dbReference type="Google" id="ProtNLM"/>
    </source>
</evidence>
<dbReference type="AlphaFoldDB" id="A0A1C0AAP0"/>
<dbReference type="GO" id="GO:0006355">
    <property type="term" value="P:regulation of DNA-templated transcription"/>
    <property type="evidence" value="ECO:0007669"/>
    <property type="project" value="InterPro"/>
</dbReference>
<reference evidence="4 5" key="2">
    <citation type="submission" date="2016-08" db="EMBL/GenBank/DDBJ databases">
        <title>Orenia metallireducens sp. nov. strain Z6, a Novel Metal-reducing Firmicute from the Deep Subsurface.</title>
        <authorList>
            <person name="Maxim B.I."/>
            <person name="Kenneth K."/>
            <person name="Flynn T.M."/>
            <person name="Oloughlin E.J."/>
            <person name="Locke R.A."/>
            <person name="Weber J.R."/>
            <person name="Egan S.M."/>
            <person name="Mackie R.I."/>
            <person name="Cann I.K."/>
        </authorList>
    </citation>
    <scope>NUCLEOTIDE SEQUENCE [LARGE SCALE GENOMIC DNA]</scope>
    <source>
        <strain evidence="4 5">Z6</strain>
    </source>
</reference>
<dbReference type="InterPro" id="IPR043128">
    <property type="entry name" value="Rev_trsase/Diguanyl_cyclase"/>
</dbReference>
<dbReference type="InterPro" id="IPR000160">
    <property type="entry name" value="GGDEF_dom"/>
</dbReference>
<dbReference type="CDD" id="cd01949">
    <property type="entry name" value="GGDEF"/>
    <property type="match status" value="1"/>
</dbReference>
<dbReference type="Gene3D" id="3.30.70.270">
    <property type="match status" value="1"/>
</dbReference>
<dbReference type="OrthoDB" id="9798833at2"/>
<dbReference type="InterPro" id="IPR029787">
    <property type="entry name" value="Nucleotide_cyclase"/>
</dbReference>
<feature type="domain" description="HD-GYP" evidence="3">
    <location>
        <begin position="292"/>
        <end position="477"/>
    </location>
</feature>
<dbReference type="Pfam" id="PF00990">
    <property type="entry name" value="GGDEF"/>
    <property type="match status" value="1"/>
</dbReference>
<dbReference type="SMART" id="SM00267">
    <property type="entry name" value="GGDEF"/>
    <property type="match status" value="1"/>
</dbReference>
<name>A0A1C0AAP0_9FIRM</name>
<dbReference type="PROSITE" id="PS50887">
    <property type="entry name" value="GGDEF"/>
    <property type="match status" value="1"/>
</dbReference>
<dbReference type="PANTHER" id="PTHR45228">
    <property type="entry name" value="CYCLIC DI-GMP PHOSPHODIESTERASE TM_0186-RELATED"/>
    <property type="match status" value="1"/>
</dbReference>
<accession>A0A1C0AAP0</accession>
<dbReference type="Gene3D" id="3.30.450.20">
    <property type="entry name" value="PAS domain"/>
    <property type="match status" value="1"/>
</dbReference>
<feature type="domain" description="PAS" evidence="1">
    <location>
        <begin position="19"/>
        <end position="90"/>
    </location>
</feature>
<feature type="domain" description="GGDEF" evidence="2">
    <location>
        <begin position="171"/>
        <end position="298"/>
    </location>
</feature>
<dbReference type="SUPFAM" id="SSF55785">
    <property type="entry name" value="PYP-like sensor domain (PAS domain)"/>
    <property type="match status" value="1"/>
</dbReference>
<dbReference type="SUPFAM" id="SSF55073">
    <property type="entry name" value="Nucleotide cyclase"/>
    <property type="match status" value="1"/>
</dbReference>
<dbReference type="InterPro" id="IPR013767">
    <property type="entry name" value="PAS_fold"/>
</dbReference>
<dbReference type="Gene3D" id="1.10.3210.10">
    <property type="entry name" value="Hypothetical protein af1432"/>
    <property type="match status" value="1"/>
</dbReference>
<dbReference type="NCBIfam" id="TIGR00254">
    <property type="entry name" value="GGDEF"/>
    <property type="match status" value="1"/>
</dbReference>
<evidence type="ECO:0000259" key="1">
    <source>
        <dbReference type="PROSITE" id="PS50112"/>
    </source>
</evidence>
<gene>
    <name evidence="4" type="ORF">U472_07830</name>
</gene>
<comment type="caution">
    <text evidence="4">The sequence shown here is derived from an EMBL/GenBank/DDBJ whole genome shotgun (WGS) entry which is preliminary data.</text>
</comment>